<dbReference type="RefSeq" id="WP_249707857.1">
    <property type="nucleotide sequence ID" value="NZ_JAMFMB010000006.1"/>
</dbReference>
<dbReference type="SFLD" id="SFLDG01129">
    <property type="entry name" value="C1.5:_HAD__Beta-PGM__Phosphata"/>
    <property type="match status" value="1"/>
</dbReference>
<dbReference type="PANTHER" id="PTHR43611:SF3">
    <property type="entry name" value="FLAVIN MONONUCLEOTIDE HYDROLASE 1, CHLOROPLATIC"/>
    <property type="match status" value="1"/>
</dbReference>
<sequence>MAEPPIIAWDFDGVLNRNIRDGVFLWAENFERDLGQSLEVFTKHVFADDFDRIITGQEDLRDRVASWADRVGFAPGPDALLDYWFSNDALPDAEVLKVQAALSARGVRHVIATNNEARRARYIETEMGFADRVAHVFASGRMGVRKPFPAFYARITETLDVAPGRMILIDDYQASVEAARAMGWQAHFFSDDSRGDILGQLRAEYL</sequence>
<dbReference type="InterPro" id="IPR036412">
    <property type="entry name" value="HAD-like_sf"/>
</dbReference>
<keyword evidence="1" id="KW-0378">Hydrolase</keyword>
<protein>
    <submittedName>
        <fullName evidence="1">HAD-IA family hydrolase</fullName>
    </submittedName>
</protein>
<dbReference type="Proteomes" id="UP001203880">
    <property type="component" value="Unassembled WGS sequence"/>
</dbReference>
<gene>
    <name evidence="1" type="ORF">M3P21_06550</name>
</gene>
<keyword evidence="2" id="KW-1185">Reference proteome</keyword>
<dbReference type="GO" id="GO:0016787">
    <property type="term" value="F:hydrolase activity"/>
    <property type="evidence" value="ECO:0007669"/>
    <property type="project" value="UniProtKB-KW"/>
</dbReference>
<comment type="caution">
    <text evidence="1">The sequence shown here is derived from an EMBL/GenBank/DDBJ whole genome shotgun (WGS) entry which is preliminary data.</text>
</comment>
<dbReference type="SFLD" id="SFLDS00003">
    <property type="entry name" value="Haloacid_Dehalogenase"/>
    <property type="match status" value="1"/>
</dbReference>
<accession>A0ABT0Q2P9</accession>
<evidence type="ECO:0000313" key="2">
    <source>
        <dbReference type="Proteomes" id="UP001203880"/>
    </source>
</evidence>
<dbReference type="PANTHER" id="PTHR43611">
    <property type="entry name" value="ALPHA-D-GLUCOSE 1-PHOSPHATE PHOSPHATASE"/>
    <property type="match status" value="1"/>
</dbReference>
<proteinExistence type="predicted"/>
<dbReference type="InterPro" id="IPR023214">
    <property type="entry name" value="HAD_sf"/>
</dbReference>
<organism evidence="1 2">
    <name type="scientific">Ruegeria spongiae</name>
    <dbReference type="NCBI Taxonomy" id="2942209"/>
    <lineage>
        <taxon>Bacteria</taxon>
        <taxon>Pseudomonadati</taxon>
        <taxon>Pseudomonadota</taxon>
        <taxon>Alphaproteobacteria</taxon>
        <taxon>Rhodobacterales</taxon>
        <taxon>Roseobacteraceae</taxon>
        <taxon>Ruegeria</taxon>
    </lineage>
</organism>
<dbReference type="Pfam" id="PF00702">
    <property type="entry name" value="Hydrolase"/>
    <property type="match status" value="1"/>
</dbReference>
<dbReference type="NCBIfam" id="TIGR01509">
    <property type="entry name" value="HAD-SF-IA-v3"/>
    <property type="match status" value="1"/>
</dbReference>
<dbReference type="EMBL" id="JAMFMB010000006">
    <property type="protein sequence ID" value="MCL6283189.1"/>
    <property type="molecule type" value="Genomic_DNA"/>
</dbReference>
<dbReference type="PRINTS" id="PR00413">
    <property type="entry name" value="HADHALOGNASE"/>
</dbReference>
<dbReference type="InterPro" id="IPR006439">
    <property type="entry name" value="HAD-SF_hydro_IA"/>
</dbReference>
<evidence type="ECO:0000313" key="1">
    <source>
        <dbReference type="EMBL" id="MCL6283189.1"/>
    </source>
</evidence>
<dbReference type="Gene3D" id="3.40.50.1000">
    <property type="entry name" value="HAD superfamily/HAD-like"/>
    <property type="match status" value="1"/>
</dbReference>
<name>A0ABT0Q2P9_9RHOB</name>
<reference evidence="1" key="1">
    <citation type="submission" date="2022-05" db="EMBL/GenBank/DDBJ databases">
        <authorList>
            <person name="Park J.-S."/>
        </authorList>
    </citation>
    <scope>NUCLEOTIDE SEQUENCE</scope>
    <source>
        <strain evidence="1">2012CJ41-6</strain>
    </source>
</reference>
<dbReference type="SUPFAM" id="SSF56784">
    <property type="entry name" value="HAD-like"/>
    <property type="match status" value="1"/>
</dbReference>